<dbReference type="Proteomes" id="UP001597191">
    <property type="component" value="Unassembled WGS sequence"/>
</dbReference>
<evidence type="ECO:0000313" key="1">
    <source>
        <dbReference type="EMBL" id="MFD1410760.1"/>
    </source>
</evidence>
<proteinExistence type="predicted"/>
<dbReference type="RefSeq" id="WP_379880345.1">
    <property type="nucleotide sequence ID" value="NZ_JBHTOH010000025.1"/>
</dbReference>
<accession>A0ABW4BKM1</accession>
<gene>
    <name evidence="1" type="ORF">ACFQ4R_03915</name>
</gene>
<keyword evidence="2" id="KW-1185">Reference proteome</keyword>
<organism evidence="1 2">
    <name type="scientific">Lapidilactobacillus gannanensis</name>
    <dbReference type="NCBI Taxonomy" id="2486002"/>
    <lineage>
        <taxon>Bacteria</taxon>
        <taxon>Bacillati</taxon>
        <taxon>Bacillota</taxon>
        <taxon>Bacilli</taxon>
        <taxon>Lactobacillales</taxon>
        <taxon>Lactobacillaceae</taxon>
        <taxon>Lapidilactobacillus</taxon>
    </lineage>
</organism>
<dbReference type="EMBL" id="JBHTOH010000025">
    <property type="protein sequence ID" value="MFD1410760.1"/>
    <property type="molecule type" value="Genomic_DNA"/>
</dbReference>
<sequence length="147" mass="16860">MRVGEVIEYKGKKAVVTKIINVNWSMYESGPSTKCEFIAQYVGTDDHTYNFEKEQPFTKSYSYENVSSFDSKEELFKAGTIRMASDKDQPGSDCCIVITGIKEIKYDFVNLVVTYDAEIIPEWDENEINQAVYADRRSKFTVISNTK</sequence>
<reference evidence="2" key="1">
    <citation type="journal article" date="2019" name="Int. J. Syst. Evol. Microbiol.">
        <title>The Global Catalogue of Microorganisms (GCM) 10K type strain sequencing project: providing services to taxonomists for standard genome sequencing and annotation.</title>
        <authorList>
            <consortium name="The Broad Institute Genomics Platform"/>
            <consortium name="The Broad Institute Genome Sequencing Center for Infectious Disease"/>
            <person name="Wu L."/>
            <person name="Ma J."/>
        </authorList>
    </citation>
    <scope>NUCLEOTIDE SEQUENCE [LARGE SCALE GENOMIC DNA]</scope>
    <source>
        <strain evidence="2">CCM 8937</strain>
    </source>
</reference>
<evidence type="ECO:0000313" key="2">
    <source>
        <dbReference type="Proteomes" id="UP001597191"/>
    </source>
</evidence>
<comment type="caution">
    <text evidence="1">The sequence shown here is derived from an EMBL/GenBank/DDBJ whole genome shotgun (WGS) entry which is preliminary data.</text>
</comment>
<protein>
    <submittedName>
        <fullName evidence="1">Uncharacterized protein</fullName>
    </submittedName>
</protein>
<name>A0ABW4BKM1_9LACO</name>